<sequence>MALPSLRLSIQSVFHSSISESHYISSSASATTTPPHRFAFWVTPTVVFLPLPIGIDNDSYMIGMYLRMLKFYSRLDRFYLKANYLSEKMGL</sequence>
<gene>
    <name evidence="1" type="ORF">G2W53_032284</name>
</gene>
<accession>A0A834W7K6</accession>
<keyword evidence="2" id="KW-1185">Reference proteome</keyword>
<proteinExistence type="predicted"/>
<evidence type="ECO:0000313" key="1">
    <source>
        <dbReference type="EMBL" id="KAF7811308.1"/>
    </source>
</evidence>
<organism evidence="1 2">
    <name type="scientific">Senna tora</name>
    <dbReference type="NCBI Taxonomy" id="362788"/>
    <lineage>
        <taxon>Eukaryota</taxon>
        <taxon>Viridiplantae</taxon>
        <taxon>Streptophyta</taxon>
        <taxon>Embryophyta</taxon>
        <taxon>Tracheophyta</taxon>
        <taxon>Spermatophyta</taxon>
        <taxon>Magnoliopsida</taxon>
        <taxon>eudicotyledons</taxon>
        <taxon>Gunneridae</taxon>
        <taxon>Pentapetalae</taxon>
        <taxon>rosids</taxon>
        <taxon>fabids</taxon>
        <taxon>Fabales</taxon>
        <taxon>Fabaceae</taxon>
        <taxon>Caesalpinioideae</taxon>
        <taxon>Cassia clade</taxon>
        <taxon>Senna</taxon>
    </lineage>
</organism>
<name>A0A834W7K6_9FABA</name>
<protein>
    <submittedName>
        <fullName evidence="1">Uncharacterized protein</fullName>
    </submittedName>
</protein>
<evidence type="ECO:0000313" key="2">
    <source>
        <dbReference type="Proteomes" id="UP000634136"/>
    </source>
</evidence>
<comment type="caution">
    <text evidence="1">The sequence shown here is derived from an EMBL/GenBank/DDBJ whole genome shotgun (WGS) entry which is preliminary data.</text>
</comment>
<reference evidence="1" key="1">
    <citation type="submission" date="2020-09" db="EMBL/GenBank/DDBJ databases">
        <title>Genome-Enabled Discovery of Anthraquinone Biosynthesis in Senna tora.</title>
        <authorList>
            <person name="Kang S.-H."/>
            <person name="Pandey R.P."/>
            <person name="Lee C.-M."/>
            <person name="Sim J.-S."/>
            <person name="Jeong J.-T."/>
            <person name="Choi B.-S."/>
            <person name="Jung M."/>
            <person name="Ginzburg D."/>
            <person name="Zhao K."/>
            <person name="Won S.Y."/>
            <person name="Oh T.-J."/>
            <person name="Yu Y."/>
            <person name="Kim N.-H."/>
            <person name="Lee O.R."/>
            <person name="Lee T.-H."/>
            <person name="Bashyal P."/>
            <person name="Kim T.-S."/>
            <person name="Lee W.-H."/>
            <person name="Kawkins C."/>
            <person name="Kim C.-K."/>
            <person name="Kim J.S."/>
            <person name="Ahn B.O."/>
            <person name="Rhee S.Y."/>
            <person name="Sohng J.K."/>
        </authorList>
    </citation>
    <scope>NUCLEOTIDE SEQUENCE</scope>
    <source>
        <tissue evidence="1">Leaf</tissue>
    </source>
</reference>
<dbReference type="AlphaFoldDB" id="A0A834W7K6"/>
<dbReference type="Proteomes" id="UP000634136">
    <property type="component" value="Unassembled WGS sequence"/>
</dbReference>
<dbReference type="EMBL" id="JAAIUW010000010">
    <property type="protein sequence ID" value="KAF7811308.1"/>
    <property type="molecule type" value="Genomic_DNA"/>
</dbReference>